<comment type="similarity">
    <text evidence="1">Belongs to the DadA oxidoreductase family.</text>
</comment>
<dbReference type="Gene3D" id="3.50.50.60">
    <property type="entry name" value="FAD/NAD(P)-binding domain"/>
    <property type="match status" value="2"/>
</dbReference>
<accession>A0ABV7CE12</accession>
<name>A0ABV7CE12_9VIBR</name>
<reference evidence="5" key="1">
    <citation type="journal article" date="2019" name="Int. J. Syst. Evol. Microbiol.">
        <title>The Global Catalogue of Microorganisms (GCM) 10K type strain sequencing project: providing services to taxonomists for standard genome sequencing and annotation.</title>
        <authorList>
            <consortium name="The Broad Institute Genomics Platform"/>
            <consortium name="The Broad Institute Genome Sequencing Center for Infectious Disease"/>
            <person name="Wu L."/>
            <person name="Ma J."/>
        </authorList>
    </citation>
    <scope>NUCLEOTIDE SEQUENCE [LARGE SCALE GENOMIC DNA]</scope>
    <source>
        <strain evidence="5">KCTC 62784</strain>
    </source>
</reference>
<evidence type="ECO:0000313" key="4">
    <source>
        <dbReference type="EMBL" id="MFC3024935.1"/>
    </source>
</evidence>
<dbReference type="PANTHER" id="PTHR13847:SF280">
    <property type="entry name" value="D-AMINO ACID DEHYDROGENASE"/>
    <property type="match status" value="1"/>
</dbReference>
<proteinExistence type="inferred from homology"/>
<feature type="domain" description="FAD dependent oxidoreductase" evidence="3">
    <location>
        <begin position="20"/>
        <end position="412"/>
    </location>
</feature>
<evidence type="ECO:0000259" key="3">
    <source>
        <dbReference type="Pfam" id="PF01266"/>
    </source>
</evidence>
<dbReference type="Pfam" id="PF01266">
    <property type="entry name" value="DAO"/>
    <property type="match status" value="1"/>
</dbReference>
<dbReference type="Gene3D" id="3.30.9.10">
    <property type="entry name" value="D-Amino Acid Oxidase, subunit A, domain 2"/>
    <property type="match status" value="2"/>
</dbReference>
<evidence type="ECO:0000256" key="1">
    <source>
        <dbReference type="ARBA" id="ARBA00009410"/>
    </source>
</evidence>
<evidence type="ECO:0000313" key="5">
    <source>
        <dbReference type="Proteomes" id="UP001595384"/>
    </source>
</evidence>
<evidence type="ECO:0000256" key="2">
    <source>
        <dbReference type="ARBA" id="ARBA00023002"/>
    </source>
</evidence>
<organism evidence="4 5">
    <name type="scientific">Vibrio zhugei</name>
    <dbReference type="NCBI Taxonomy" id="2479546"/>
    <lineage>
        <taxon>Bacteria</taxon>
        <taxon>Pseudomonadati</taxon>
        <taxon>Pseudomonadota</taxon>
        <taxon>Gammaproteobacteria</taxon>
        <taxon>Vibrionales</taxon>
        <taxon>Vibrionaceae</taxon>
        <taxon>Vibrio</taxon>
    </lineage>
</organism>
<dbReference type="PANTHER" id="PTHR13847">
    <property type="entry name" value="SARCOSINE DEHYDROGENASE-RELATED"/>
    <property type="match status" value="1"/>
</dbReference>
<dbReference type="SUPFAM" id="SSF51905">
    <property type="entry name" value="FAD/NAD(P)-binding domain"/>
    <property type="match status" value="1"/>
</dbReference>
<keyword evidence="2 4" id="KW-0560">Oxidoreductase</keyword>
<comment type="caution">
    <text evidence="4">The sequence shown here is derived from an EMBL/GenBank/DDBJ whole genome shotgun (WGS) entry which is preliminary data.</text>
</comment>
<sequence length="430" mass="46534">MIKTLEYVDTPNEQPARTSVVIIGGGIVGINAALTLAERNIPVVVIEKGFVGAEQSSRNLGWIRKTNRHAEDIPLALASDELWAGMSKRVNRDVDYKQSGILFLAENAKQMGAYEAWLDSVKSLELDSTLLSTEEIKAKVPGGKGQWVGGIYTASDGRAEPAIATSAMAKAAMEKGAVIIQNCAVRHLSLSGGKVSGVVTEKGEILCEQVLLAGGAWSKAFLSHHGVSLPSLPLICSVLRSKPMDGPTDIAVAGPNFSFRKHLDGGFVIMQRGAIEARLTLDHFLIGHRYLGQLKHQRDALRISLGRHFIEDLKMSKRWSRNKSSMFEEIRVMNPDHNKGLNQEALTHLRAAWPSFQEAEIAEEWGGLIDITPDSKPVIDSIDAIPGLTIATGFSGHGFGTGPAAGMLAADLVSGMTPLINPEPYKFSRW</sequence>
<dbReference type="InterPro" id="IPR036188">
    <property type="entry name" value="FAD/NAD-bd_sf"/>
</dbReference>
<keyword evidence="5" id="KW-1185">Reference proteome</keyword>
<dbReference type="RefSeq" id="WP_123017125.1">
    <property type="nucleotide sequence ID" value="NZ_AP024911.1"/>
</dbReference>
<dbReference type="Proteomes" id="UP001595384">
    <property type="component" value="Unassembled WGS sequence"/>
</dbReference>
<dbReference type="EMBL" id="JBHRSE010000097">
    <property type="protein sequence ID" value="MFC3024935.1"/>
    <property type="molecule type" value="Genomic_DNA"/>
</dbReference>
<dbReference type="InterPro" id="IPR006076">
    <property type="entry name" value="FAD-dep_OxRdtase"/>
</dbReference>
<dbReference type="GO" id="GO:0016491">
    <property type="term" value="F:oxidoreductase activity"/>
    <property type="evidence" value="ECO:0007669"/>
    <property type="project" value="UniProtKB-KW"/>
</dbReference>
<dbReference type="EC" id="1.-.-.-" evidence="4"/>
<protein>
    <submittedName>
        <fullName evidence="4">NAD(P)/FAD-dependent oxidoreductase</fullName>
        <ecNumber evidence="4">1.-.-.-</ecNumber>
    </submittedName>
</protein>
<gene>
    <name evidence="4" type="ORF">ACFODT_14045</name>
</gene>